<sequence>MSYFLPYILLSYPLYLDSSTIISQIFLFHRSTRRRKEMNYP</sequence>
<feature type="transmembrane region" description="Helical" evidence="1">
    <location>
        <begin position="6"/>
        <end position="28"/>
    </location>
</feature>
<dbReference type="Proteomes" id="UP000070160">
    <property type="component" value="Unassembled WGS sequence"/>
</dbReference>
<proteinExistence type="predicted"/>
<reference evidence="3" key="1">
    <citation type="submission" date="2016-01" db="EMBL/GenBank/DDBJ databases">
        <authorList>
            <person name="Mitreva M."/>
            <person name="Pepin K.H."/>
            <person name="Mihindukulasuriya K.A."/>
            <person name="Fulton R."/>
            <person name="Fronick C."/>
            <person name="O'Laughlin M."/>
            <person name="Miner T."/>
            <person name="Herter B."/>
            <person name="Rosa B.A."/>
            <person name="Cordes M."/>
            <person name="Tomlinson C."/>
            <person name="Wollam A."/>
            <person name="Palsikar V.B."/>
            <person name="Mardis E.R."/>
            <person name="Wilson R.K."/>
        </authorList>
    </citation>
    <scope>NUCLEOTIDE SEQUENCE [LARGE SCALE GENOMIC DNA]</scope>
    <source>
        <strain evidence="3">KA00182</strain>
    </source>
</reference>
<evidence type="ECO:0000313" key="3">
    <source>
        <dbReference type="Proteomes" id="UP000070160"/>
    </source>
</evidence>
<keyword evidence="1" id="KW-1133">Transmembrane helix</keyword>
<keyword evidence="3" id="KW-1185">Reference proteome</keyword>
<dbReference type="EMBL" id="LSDT01000044">
    <property type="protein sequence ID" value="KXB90760.1"/>
    <property type="molecule type" value="Genomic_DNA"/>
</dbReference>
<accession>A0A134CEZ9</accession>
<comment type="caution">
    <text evidence="2">The sequence shown here is derived from an EMBL/GenBank/DDBJ whole genome shotgun (WGS) entry which is preliminary data.</text>
</comment>
<evidence type="ECO:0000256" key="1">
    <source>
        <dbReference type="SAM" id="Phobius"/>
    </source>
</evidence>
<dbReference type="AlphaFoldDB" id="A0A134CEZ9"/>
<evidence type="ECO:0000313" key="2">
    <source>
        <dbReference type="EMBL" id="KXB90760.1"/>
    </source>
</evidence>
<protein>
    <submittedName>
        <fullName evidence="2">Uncharacterized protein</fullName>
    </submittedName>
</protein>
<keyword evidence="1" id="KW-0812">Transmembrane</keyword>
<keyword evidence="1" id="KW-0472">Membrane</keyword>
<gene>
    <name evidence="2" type="ORF">HMPREF3182_01185</name>
</gene>
<name>A0A134CEZ9_9FIRM</name>
<organism evidence="2 3">
    <name type="scientific">Megasphaera hutchinsoni</name>
    <dbReference type="NCBI Taxonomy" id="1588748"/>
    <lineage>
        <taxon>Bacteria</taxon>
        <taxon>Bacillati</taxon>
        <taxon>Bacillota</taxon>
        <taxon>Negativicutes</taxon>
        <taxon>Veillonellales</taxon>
        <taxon>Veillonellaceae</taxon>
        <taxon>Megasphaera</taxon>
    </lineage>
</organism>